<dbReference type="PANTHER" id="PTHR36304:SF4">
    <property type="entry name" value="DUF4388 DOMAIN-CONTAINING PROTEIN"/>
    <property type="match status" value="1"/>
</dbReference>
<evidence type="ECO:0000313" key="3">
    <source>
        <dbReference type="Proteomes" id="UP001594351"/>
    </source>
</evidence>
<comment type="caution">
    <text evidence="2">The sequence shown here is derived from an EMBL/GenBank/DDBJ whole genome shotgun (WGS) entry which is preliminary data.</text>
</comment>
<proteinExistence type="predicted"/>
<dbReference type="Pfam" id="PF14332">
    <property type="entry name" value="DUF4388"/>
    <property type="match status" value="1"/>
</dbReference>
<protein>
    <submittedName>
        <fullName evidence="2">DUF4388 domain-containing protein</fullName>
    </submittedName>
</protein>
<dbReference type="SUPFAM" id="SSF49879">
    <property type="entry name" value="SMAD/FHA domain"/>
    <property type="match status" value="1"/>
</dbReference>
<dbReference type="Gene3D" id="2.60.200.20">
    <property type="match status" value="1"/>
</dbReference>
<dbReference type="PROSITE" id="PS50006">
    <property type="entry name" value="FHA_DOMAIN"/>
    <property type="match status" value="1"/>
</dbReference>
<dbReference type="InterPro" id="IPR025497">
    <property type="entry name" value="PatA-like_N"/>
</dbReference>
<dbReference type="Pfam" id="PF00498">
    <property type="entry name" value="FHA"/>
    <property type="match status" value="1"/>
</dbReference>
<dbReference type="CDD" id="cd00060">
    <property type="entry name" value="FHA"/>
    <property type="match status" value="1"/>
</dbReference>
<evidence type="ECO:0000259" key="1">
    <source>
        <dbReference type="PROSITE" id="PS50006"/>
    </source>
</evidence>
<dbReference type="SMART" id="SM00240">
    <property type="entry name" value="FHA"/>
    <property type="match status" value="1"/>
</dbReference>
<accession>A0ABV6YWJ7</accession>
<sequence length="242" mass="27516">MAIDHSDNNFFLVGDRIKKTTLSKKRPTTIGREHYNDVVLEDLMASRQHAVITWEKFKFVIKDLKSQNGIYVNDEKIETAHISHQDVIKIGITDIFVYYGKEGEIDTFLLKEKSRIASSRTIKVKQQLDFSDRGFSGDLTSLTMDDIVQVINQAQKTGMLLIKTSPDDRVAKKIYFASGDIVHALCGTETNTKAVIKILQLQSGTFEYVEHVSPPAKTISKSTMWLLMEAHRITDENKEPHE</sequence>
<dbReference type="InterPro" id="IPR000253">
    <property type="entry name" value="FHA_dom"/>
</dbReference>
<evidence type="ECO:0000313" key="2">
    <source>
        <dbReference type="EMBL" id="MFC1850585.1"/>
    </source>
</evidence>
<dbReference type="EMBL" id="JBHPBY010000109">
    <property type="protein sequence ID" value="MFC1850585.1"/>
    <property type="molecule type" value="Genomic_DNA"/>
</dbReference>
<reference evidence="2 3" key="1">
    <citation type="submission" date="2024-09" db="EMBL/GenBank/DDBJ databases">
        <title>Laminarin stimulates single cell rates of sulfate reduction while oxygen inhibits transcriptomic activity in coastal marine sediment.</title>
        <authorList>
            <person name="Lindsay M."/>
            <person name="Orcutt B."/>
            <person name="Emerson D."/>
            <person name="Stepanauskas R."/>
            <person name="D'Angelo T."/>
        </authorList>
    </citation>
    <scope>NUCLEOTIDE SEQUENCE [LARGE SCALE GENOMIC DNA]</scope>
    <source>
        <strain evidence="2">SAG AM-311-K15</strain>
    </source>
</reference>
<feature type="domain" description="FHA" evidence="1">
    <location>
        <begin position="28"/>
        <end position="77"/>
    </location>
</feature>
<keyword evidence="3" id="KW-1185">Reference proteome</keyword>
<dbReference type="InterPro" id="IPR008984">
    <property type="entry name" value="SMAD_FHA_dom_sf"/>
</dbReference>
<dbReference type="Proteomes" id="UP001594351">
    <property type="component" value="Unassembled WGS sequence"/>
</dbReference>
<dbReference type="PANTHER" id="PTHR36304">
    <property type="entry name" value="DOMAIN GTPASE-ACTIVATING PROTEIN, PUTATIVE-RELATED-RELATED"/>
    <property type="match status" value="1"/>
</dbReference>
<name>A0ABV6YWJ7_UNCC1</name>
<gene>
    <name evidence="2" type="ORF">ACFL27_10370</name>
</gene>
<organism evidence="2 3">
    <name type="scientific">candidate division CSSED10-310 bacterium</name>
    <dbReference type="NCBI Taxonomy" id="2855610"/>
    <lineage>
        <taxon>Bacteria</taxon>
        <taxon>Bacteria division CSSED10-310</taxon>
    </lineage>
</organism>